<sequence>MKLHNRHKRKKRRKLWRKFVPVLSLLLLFAIALPIYGFKIEPYWLQVKTVPLTLPHLASEFDGYRIVQLSDLHIVDEMPQRYLERVIRVTNRQQPDLIAITGDIVTDEPQRYASRIEAALQKLEAPTVSVMGNHDHWSDPTAVRQILKNSRVIDISNGVYDVYRKSAQLHIAGVDDVWAGAADLDLVMAQLPDEGAAILLAHEPDFADTAVKTHRFDLELSGHAHGGQVTIPFVGPPVLPPYGKRYPVGQYQIEDLIQYTNRGIGMVSPRARFGSRPEITVFQLSSAQAAE</sequence>
<comment type="caution">
    <text evidence="4">The sequence shown here is derived from an EMBL/GenBank/DDBJ whole genome shotgun (WGS) entry which is preliminary data.</text>
</comment>
<dbReference type="GO" id="GO:0046872">
    <property type="term" value="F:metal ion binding"/>
    <property type="evidence" value="ECO:0007669"/>
    <property type="project" value="UniProtKB-KW"/>
</dbReference>
<accession>A0A2W1JK87</accession>
<dbReference type="GO" id="GO:0008758">
    <property type="term" value="F:UDP-2,3-diacylglucosamine hydrolase activity"/>
    <property type="evidence" value="ECO:0007669"/>
    <property type="project" value="TreeGrafter"/>
</dbReference>
<feature type="domain" description="Calcineurin-like phosphoesterase" evidence="3">
    <location>
        <begin position="65"/>
        <end position="226"/>
    </location>
</feature>
<keyword evidence="5" id="KW-1185">Reference proteome</keyword>
<dbReference type="GO" id="GO:0009245">
    <property type="term" value="P:lipid A biosynthetic process"/>
    <property type="evidence" value="ECO:0007669"/>
    <property type="project" value="TreeGrafter"/>
</dbReference>
<dbReference type="PANTHER" id="PTHR31302:SF31">
    <property type="entry name" value="PHOSPHODIESTERASE YAEI"/>
    <property type="match status" value="1"/>
</dbReference>
<dbReference type="Gene3D" id="3.60.21.10">
    <property type="match status" value="1"/>
</dbReference>
<reference evidence="4 5" key="1">
    <citation type="journal article" date="2018" name="Sci. Rep.">
        <title>A novel species of the marine cyanobacterium Acaryochloris with a unique pigment content and lifestyle.</title>
        <authorList>
            <person name="Partensky F."/>
            <person name="Six C."/>
            <person name="Ratin M."/>
            <person name="Garczarek L."/>
            <person name="Vaulot D."/>
            <person name="Probert I."/>
            <person name="Calteau A."/>
            <person name="Gourvil P."/>
            <person name="Marie D."/>
            <person name="Grebert T."/>
            <person name="Bouchier C."/>
            <person name="Le Panse S."/>
            <person name="Gachenot M."/>
            <person name="Rodriguez F."/>
            <person name="Garrido J.L."/>
        </authorList>
    </citation>
    <scope>NUCLEOTIDE SEQUENCE [LARGE SCALE GENOMIC DNA]</scope>
    <source>
        <strain evidence="4 5">RCC1774</strain>
    </source>
</reference>
<proteinExistence type="predicted"/>
<dbReference type="InterPro" id="IPR004843">
    <property type="entry name" value="Calcineurin-like_PHP"/>
</dbReference>
<evidence type="ECO:0000259" key="3">
    <source>
        <dbReference type="Pfam" id="PF00149"/>
    </source>
</evidence>
<keyword evidence="2 4" id="KW-0378">Hydrolase</keyword>
<evidence type="ECO:0000313" key="4">
    <source>
        <dbReference type="EMBL" id="PZD73843.1"/>
    </source>
</evidence>
<name>A0A2W1JK87_9CYAN</name>
<dbReference type="Pfam" id="PF00149">
    <property type="entry name" value="Metallophos"/>
    <property type="match status" value="1"/>
</dbReference>
<dbReference type="InterPro" id="IPR029052">
    <property type="entry name" value="Metallo-depent_PP-like"/>
</dbReference>
<dbReference type="GO" id="GO:0016020">
    <property type="term" value="C:membrane"/>
    <property type="evidence" value="ECO:0007669"/>
    <property type="project" value="GOC"/>
</dbReference>
<keyword evidence="1" id="KW-0479">Metal-binding</keyword>
<evidence type="ECO:0000256" key="1">
    <source>
        <dbReference type="ARBA" id="ARBA00022723"/>
    </source>
</evidence>
<protein>
    <submittedName>
        <fullName evidence="4">3',5'-cyclic adenosine monophosphate phosphodiesterase CpdA</fullName>
        <ecNumber evidence="4">3.1.4.53</ecNumber>
    </submittedName>
</protein>
<gene>
    <name evidence="4" type="primary">cpdA_3</name>
    <name evidence="4" type="ORF">C1752_01502</name>
</gene>
<dbReference type="OrthoDB" id="9780884at2"/>
<evidence type="ECO:0000256" key="2">
    <source>
        <dbReference type="ARBA" id="ARBA00022801"/>
    </source>
</evidence>
<dbReference type="RefSeq" id="WP_110985486.1">
    <property type="nucleotide sequence ID" value="NZ_CAWNWM010000004.1"/>
</dbReference>
<dbReference type="AlphaFoldDB" id="A0A2W1JK87"/>
<organism evidence="4 5">
    <name type="scientific">Acaryochloris thomasi RCC1774</name>
    <dbReference type="NCBI Taxonomy" id="1764569"/>
    <lineage>
        <taxon>Bacteria</taxon>
        <taxon>Bacillati</taxon>
        <taxon>Cyanobacteriota</taxon>
        <taxon>Cyanophyceae</taxon>
        <taxon>Acaryochloridales</taxon>
        <taxon>Acaryochloridaceae</taxon>
        <taxon>Acaryochloris</taxon>
        <taxon>Acaryochloris thomasi</taxon>
    </lineage>
</organism>
<dbReference type="InterPro" id="IPR051158">
    <property type="entry name" value="Metallophosphoesterase_sf"/>
</dbReference>
<dbReference type="GO" id="GO:0004115">
    <property type="term" value="F:3',5'-cyclic-AMP phosphodiesterase activity"/>
    <property type="evidence" value="ECO:0007669"/>
    <property type="project" value="UniProtKB-EC"/>
</dbReference>
<dbReference type="Proteomes" id="UP000248857">
    <property type="component" value="Unassembled WGS sequence"/>
</dbReference>
<dbReference type="EMBL" id="PQWO01000004">
    <property type="protein sequence ID" value="PZD73843.1"/>
    <property type="molecule type" value="Genomic_DNA"/>
</dbReference>
<evidence type="ECO:0000313" key="5">
    <source>
        <dbReference type="Proteomes" id="UP000248857"/>
    </source>
</evidence>
<dbReference type="SUPFAM" id="SSF56300">
    <property type="entry name" value="Metallo-dependent phosphatases"/>
    <property type="match status" value="1"/>
</dbReference>
<dbReference type="EC" id="3.1.4.53" evidence="4"/>
<dbReference type="PANTHER" id="PTHR31302">
    <property type="entry name" value="TRANSMEMBRANE PROTEIN WITH METALLOPHOSPHOESTERASE DOMAIN-RELATED"/>
    <property type="match status" value="1"/>
</dbReference>
<dbReference type="CDD" id="cd07385">
    <property type="entry name" value="MPP_YkuE_C"/>
    <property type="match status" value="1"/>
</dbReference>